<proteinExistence type="inferred from homology"/>
<dbReference type="GO" id="GO:0060307">
    <property type="term" value="P:regulation of ventricular cardiac muscle cell membrane repolarization"/>
    <property type="evidence" value="ECO:0007669"/>
    <property type="project" value="TreeGrafter"/>
</dbReference>
<evidence type="ECO:0000256" key="6">
    <source>
        <dbReference type="SAM" id="Phobius"/>
    </source>
</evidence>
<dbReference type="GO" id="GO:1902282">
    <property type="term" value="F:voltage-gated potassium channel activity involved in ventricular cardiac muscle cell action potential repolarization"/>
    <property type="evidence" value="ECO:0007669"/>
    <property type="project" value="TreeGrafter"/>
</dbReference>
<comment type="subcellular location">
    <subcellularLocation>
        <location evidence="1">Membrane</location>
        <topology evidence="1">Single-pass membrane protein</topology>
    </subcellularLocation>
</comment>
<dbReference type="GeneTree" id="ENSGT01010000229527"/>
<dbReference type="GO" id="GO:0015459">
    <property type="term" value="F:potassium channel regulator activity"/>
    <property type="evidence" value="ECO:0007669"/>
    <property type="project" value="TreeGrafter"/>
</dbReference>
<keyword evidence="8" id="KW-1185">Reference proteome</keyword>
<reference evidence="7" key="1">
    <citation type="submission" date="2025-08" db="UniProtKB">
        <authorList>
            <consortium name="Ensembl"/>
        </authorList>
    </citation>
    <scope>IDENTIFICATION</scope>
</reference>
<dbReference type="Pfam" id="PF02060">
    <property type="entry name" value="ISK_Channel"/>
    <property type="match status" value="1"/>
</dbReference>
<name>A0A8C5MEK6_9ANUR</name>
<keyword evidence="5 6" id="KW-0472">Membrane</keyword>
<organism evidence="7 8">
    <name type="scientific">Leptobrachium leishanense</name>
    <name type="common">Leishan spiny toad</name>
    <dbReference type="NCBI Taxonomy" id="445787"/>
    <lineage>
        <taxon>Eukaryota</taxon>
        <taxon>Metazoa</taxon>
        <taxon>Chordata</taxon>
        <taxon>Craniata</taxon>
        <taxon>Vertebrata</taxon>
        <taxon>Euteleostomi</taxon>
        <taxon>Amphibia</taxon>
        <taxon>Batrachia</taxon>
        <taxon>Anura</taxon>
        <taxon>Pelobatoidea</taxon>
        <taxon>Megophryidae</taxon>
        <taxon>Leptobrachium</taxon>
    </lineage>
</organism>
<reference evidence="7" key="2">
    <citation type="submission" date="2025-09" db="UniProtKB">
        <authorList>
            <consortium name="Ensembl"/>
        </authorList>
    </citation>
    <scope>IDENTIFICATION</scope>
</reference>
<keyword evidence="3 6" id="KW-0812">Transmembrane</keyword>
<dbReference type="GO" id="GO:0005251">
    <property type="term" value="F:delayed rectifier potassium channel activity"/>
    <property type="evidence" value="ECO:0007669"/>
    <property type="project" value="TreeGrafter"/>
</dbReference>
<dbReference type="OrthoDB" id="9909603at2759"/>
<sequence>MPKIANQTLSLQNILKEFLERIFQEVQKNTTIQETVSQETLNKDDMVGAVLFIMIIIAIFSFFTVSILVIAVKSRSFEQLEDPYNNCFSEANMTSLTVLEDGIRSSLAIRALGATLE</sequence>
<dbReference type="GO" id="GO:0008076">
    <property type="term" value="C:voltage-gated potassium channel complex"/>
    <property type="evidence" value="ECO:0007669"/>
    <property type="project" value="TreeGrafter"/>
</dbReference>
<comment type="similarity">
    <text evidence="2">Belongs to the potassium channel KCNE family.</text>
</comment>
<protein>
    <submittedName>
        <fullName evidence="7">Uncharacterized protein</fullName>
    </submittedName>
</protein>
<dbReference type="GO" id="GO:0086091">
    <property type="term" value="P:regulation of heart rate by cardiac conduction"/>
    <property type="evidence" value="ECO:0007669"/>
    <property type="project" value="TreeGrafter"/>
</dbReference>
<evidence type="ECO:0000256" key="1">
    <source>
        <dbReference type="ARBA" id="ARBA00004167"/>
    </source>
</evidence>
<evidence type="ECO:0000256" key="4">
    <source>
        <dbReference type="ARBA" id="ARBA00022989"/>
    </source>
</evidence>
<dbReference type="GO" id="GO:0097623">
    <property type="term" value="P:potassium ion export across plasma membrane"/>
    <property type="evidence" value="ECO:0007669"/>
    <property type="project" value="TreeGrafter"/>
</dbReference>
<evidence type="ECO:0000256" key="2">
    <source>
        <dbReference type="ARBA" id="ARBA00005688"/>
    </source>
</evidence>
<accession>A0A8C5MEK6</accession>
<dbReference type="PANTHER" id="PTHR15282">
    <property type="entry name" value="POTASSIUM VOLTAGE-GATED CHANNEL SUBFAMILY E MEMBER 1, 3"/>
    <property type="match status" value="1"/>
</dbReference>
<keyword evidence="4 6" id="KW-1133">Transmembrane helix</keyword>
<dbReference type="InterPro" id="IPR000369">
    <property type="entry name" value="K_chnl_KCNE"/>
</dbReference>
<dbReference type="AlphaFoldDB" id="A0A8C5MEK6"/>
<evidence type="ECO:0000256" key="5">
    <source>
        <dbReference type="ARBA" id="ARBA00023136"/>
    </source>
</evidence>
<evidence type="ECO:0000313" key="7">
    <source>
        <dbReference type="Ensembl" id="ENSLLEP00000012014.1"/>
    </source>
</evidence>
<dbReference type="Ensembl" id="ENSLLET00000012493.1">
    <property type="protein sequence ID" value="ENSLLEP00000012014.1"/>
    <property type="gene ID" value="ENSLLEG00000007642.1"/>
</dbReference>
<evidence type="ECO:0000313" key="8">
    <source>
        <dbReference type="Proteomes" id="UP000694569"/>
    </source>
</evidence>
<evidence type="ECO:0000256" key="3">
    <source>
        <dbReference type="ARBA" id="ARBA00022692"/>
    </source>
</evidence>
<feature type="transmembrane region" description="Helical" evidence="6">
    <location>
        <begin position="46"/>
        <end position="72"/>
    </location>
</feature>
<dbReference type="Proteomes" id="UP000694569">
    <property type="component" value="Unplaced"/>
</dbReference>
<dbReference type="GO" id="GO:0044325">
    <property type="term" value="F:transmembrane transporter binding"/>
    <property type="evidence" value="ECO:0007669"/>
    <property type="project" value="TreeGrafter"/>
</dbReference>